<evidence type="ECO:0000256" key="1">
    <source>
        <dbReference type="ARBA" id="ARBA00010641"/>
    </source>
</evidence>
<dbReference type="SUPFAM" id="SSF88946">
    <property type="entry name" value="Sigma2 domain of RNA polymerase sigma factors"/>
    <property type="match status" value="1"/>
</dbReference>
<comment type="similarity">
    <text evidence="1">Belongs to the sigma-70 factor family. ECF subfamily.</text>
</comment>
<feature type="domain" description="RNA polymerase sigma-70 region 2" evidence="6">
    <location>
        <begin position="27"/>
        <end position="93"/>
    </location>
</feature>
<dbReference type="Pfam" id="PF04542">
    <property type="entry name" value="Sigma70_r2"/>
    <property type="match status" value="1"/>
</dbReference>
<protein>
    <submittedName>
        <fullName evidence="8">Sigma-70 family RNA polymerase sigma factor</fullName>
    </submittedName>
</protein>
<dbReference type="Pfam" id="PF04545">
    <property type="entry name" value="Sigma70_r4"/>
    <property type="match status" value="1"/>
</dbReference>
<dbReference type="CDD" id="cd06171">
    <property type="entry name" value="Sigma70_r4"/>
    <property type="match status" value="1"/>
</dbReference>
<sequence length="184" mass="21071">MARETRKSEEEIVGMLRAGDRGVMEYLYDHYSGALYGVCLKVVQDETAAQDVLQDAFIKIWKKGAQYDPSKGRLFTWMLNIVRNTSIDYLRSKAVKYEINGDERVSHIIETNSSQELSTDAIGLRKHMKQLRKEEREILELAYFGGYTQDEISKELEIPLGTVKTRARRALNDLRKILGTSGGY</sequence>
<organism evidence="8 9">
    <name type="scientific">Phaeocystidibacter luteus</name>
    <dbReference type="NCBI Taxonomy" id="911197"/>
    <lineage>
        <taxon>Bacteria</taxon>
        <taxon>Pseudomonadati</taxon>
        <taxon>Bacteroidota</taxon>
        <taxon>Flavobacteriia</taxon>
        <taxon>Flavobacteriales</taxon>
        <taxon>Phaeocystidibacteraceae</taxon>
        <taxon>Phaeocystidibacter</taxon>
    </lineage>
</organism>
<evidence type="ECO:0000313" key="8">
    <source>
        <dbReference type="EMBL" id="KAB2807087.1"/>
    </source>
</evidence>
<proteinExistence type="inferred from homology"/>
<dbReference type="PANTHER" id="PTHR43133:SF62">
    <property type="entry name" value="RNA POLYMERASE SIGMA FACTOR SIGZ"/>
    <property type="match status" value="1"/>
</dbReference>
<dbReference type="PANTHER" id="PTHR43133">
    <property type="entry name" value="RNA POLYMERASE ECF-TYPE SIGMA FACTO"/>
    <property type="match status" value="1"/>
</dbReference>
<keyword evidence="9" id="KW-1185">Reference proteome</keyword>
<dbReference type="InterPro" id="IPR036388">
    <property type="entry name" value="WH-like_DNA-bd_sf"/>
</dbReference>
<dbReference type="SUPFAM" id="SSF88659">
    <property type="entry name" value="Sigma3 and sigma4 domains of RNA polymerase sigma factors"/>
    <property type="match status" value="1"/>
</dbReference>
<evidence type="ECO:0000313" key="9">
    <source>
        <dbReference type="Proteomes" id="UP000468650"/>
    </source>
</evidence>
<dbReference type="OrthoDB" id="9784272at2"/>
<dbReference type="GO" id="GO:0016987">
    <property type="term" value="F:sigma factor activity"/>
    <property type="evidence" value="ECO:0007669"/>
    <property type="project" value="UniProtKB-KW"/>
</dbReference>
<evidence type="ECO:0000256" key="4">
    <source>
        <dbReference type="ARBA" id="ARBA00023125"/>
    </source>
</evidence>
<dbReference type="InterPro" id="IPR039425">
    <property type="entry name" value="RNA_pol_sigma-70-like"/>
</dbReference>
<evidence type="ECO:0000256" key="2">
    <source>
        <dbReference type="ARBA" id="ARBA00023015"/>
    </source>
</evidence>
<evidence type="ECO:0000259" key="7">
    <source>
        <dbReference type="Pfam" id="PF04545"/>
    </source>
</evidence>
<dbReference type="InterPro" id="IPR014284">
    <property type="entry name" value="RNA_pol_sigma-70_dom"/>
</dbReference>
<accession>A0A6N6RKI5</accession>
<dbReference type="InterPro" id="IPR007630">
    <property type="entry name" value="RNA_pol_sigma70_r4"/>
</dbReference>
<dbReference type="Proteomes" id="UP000468650">
    <property type="component" value="Unassembled WGS sequence"/>
</dbReference>
<dbReference type="GO" id="GO:0003677">
    <property type="term" value="F:DNA binding"/>
    <property type="evidence" value="ECO:0007669"/>
    <property type="project" value="UniProtKB-KW"/>
</dbReference>
<dbReference type="Gene3D" id="1.10.1740.10">
    <property type="match status" value="1"/>
</dbReference>
<dbReference type="NCBIfam" id="TIGR02937">
    <property type="entry name" value="sigma70-ECF"/>
    <property type="match status" value="1"/>
</dbReference>
<evidence type="ECO:0000256" key="5">
    <source>
        <dbReference type="ARBA" id="ARBA00023163"/>
    </source>
</evidence>
<dbReference type="InterPro" id="IPR013324">
    <property type="entry name" value="RNA_pol_sigma_r3/r4-like"/>
</dbReference>
<keyword evidence="2" id="KW-0805">Transcription regulation</keyword>
<name>A0A6N6RKI5_9FLAO</name>
<comment type="caution">
    <text evidence="8">The sequence shown here is derived from an EMBL/GenBank/DDBJ whole genome shotgun (WGS) entry which is preliminary data.</text>
</comment>
<dbReference type="InterPro" id="IPR013325">
    <property type="entry name" value="RNA_pol_sigma_r2"/>
</dbReference>
<dbReference type="AlphaFoldDB" id="A0A6N6RKI5"/>
<reference evidence="8 9" key="1">
    <citation type="submission" date="2019-09" db="EMBL/GenBank/DDBJ databases">
        <title>Genomes of family Cryomorphaceae.</title>
        <authorList>
            <person name="Bowman J.P."/>
        </authorList>
    </citation>
    <scope>NUCLEOTIDE SEQUENCE [LARGE SCALE GENOMIC DNA]</scope>
    <source>
        <strain evidence="8 9">LMG 25704</strain>
    </source>
</reference>
<keyword evidence="5" id="KW-0804">Transcription</keyword>
<evidence type="ECO:0000256" key="3">
    <source>
        <dbReference type="ARBA" id="ARBA00023082"/>
    </source>
</evidence>
<dbReference type="EMBL" id="WBVO01000012">
    <property type="protein sequence ID" value="KAB2807087.1"/>
    <property type="molecule type" value="Genomic_DNA"/>
</dbReference>
<keyword evidence="3" id="KW-0731">Sigma factor</keyword>
<dbReference type="InterPro" id="IPR007627">
    <property type="entry name" value="RNA_pol_sigma70_r2"/>
</dbReference>
<feature type="domain" description="RNA polymerase sigma-70 region 4" evidence="7">
    <location>
        <begin position="128"/>
        <end position="176"/>
    </location>
</feature>
<dbReference type="GO" id="GO:0006352">
    <property type="term" value="P:DNA-templated transcription initiation"/>
    <property type="evidence" value="ECO:0007669"/>
    <property type="project" value="InterPro"/>
</dbReference>
<dbReference type="Gene3D" id="1.10.10.10">
    <property type="entry name" value="Winged helix-like DNA-binding domain superfamily/Winged helix DNA-binding domain"/>
    <property type="match status" value="1"/>
</dbReference>
<keyword evidence="4" id="KW-0238">DNA-binding</keyword>
<gene>
    <name evidence="8" type="ORF">F8C67_12675</name>
</gene>
<evidence type="ECO:0000259" key="6">
    <source>
        <dbReference type="Pfam" id="PF04542"/>
    </source>
</evidence>